<protein>
    <submittedName>
        <fullName evidence="2">Uncharacterized protein</fullName>
    </submittedName>
</protein>
<dbReference type="EMBL" id="BAABUJ010000026">
    <property type="protein sequence ID" value="GAA5803058.1"/>
    <property type="molecule type" value="Genomic_DNA"/>
</dbReference>
<evidence type="ECO:0000256" key="1">
    <source>
        <dbReference type="SAM" id="MobiDB-lite"/>
    </source>
</evidence>
<evidence type="ECO:0000313" key="3">
    <source>
        <dbReference type="Proteomes" id="UP001476247"/>
    </source>
</evidence>
<dbReference type="Proteomes" id="UP001476247">
    <property type="component" value="Unassembled WGS sequence"/>
</dbReference>
<accession>A0ABP9Y874</accession>
<gene>
    <name evidence="2" type="ORF">HPULCUR_008533</name>
</gene>
<reference evidence="2 3" key="1">
    <citation type="submission" date="2024-04" db="EMBL/GenBank/DDBJ databases">
        <title>genome sequences of Mucor flavus KT1a and Helicostylum pulchrum KT1b strains isolation_sourced from the surface of a dry-aged beef.</title>
        <authorList>
            <person name="Toyotome T."/>
            <person name="Hosono M."/>
            <person name="Torimaru M."/>
            <person name="Fukuda K."/>
            <person name="Mikami N."/>
        </authorList>
    </citation>
    <scope>NUCLEOTIDE SEQUENCE [LARGE SCALE GENOMIC DNA]</scope>
    <source>
        <strain evidence="2 3">KT1b</strain>
    </source>
</reference>
<name>A0ABP9Y874_9FUNG</name>
<sequence>MEINRFLLDVARSHFLKIKKQEYPAIPQTAFLLLKETYPLNYRKLANAVVNGNNGVVNESSAFVPTVEVETATVVEPIDNYTMFDPVVETVVPVAENKVGTTAPVSTQPALSRPAMTAEPENNDRVVRPVRRIVVNADVDELESNSFILTSCEHFIQLCTTFNITA</sequence>
<proteinExistence type="predicted"/>
<keyword evidence="3" id="KW-1185">Reference proteome</keyword>
<evidence type="ECO:0000313" key="2">
    <source>
        <dbReference type="EMBL" id="GAA5803058.1"/>
    </source>
</evidence>
<feature type="region of interest" description="Disordered" evidence="1">
    <location>
        <begin position="103"/>
        <end position="122"/>
    </location>
</feature>
<organism evidence="2 3">
    <name type="scientific">Helicostylum pulchrum</name>
    <dbReference type="NCBI Taxonomy" id="562976"/>
    <lineage>
        <taxon>Eukaryota</taxon>
        <taxon>Fungi</taxon>
        <taxon>Fungi incertae sedis</taxon>
        <taxon>Mucoromycota</taxon>
        <taxon>Mucoromycotina</taxon>
        <taxon>Mucoromycetes</taxon>
        <taxon>Mucorales</taxon>
        <taxon>Mucorineae</taxon>
        <taxon>Mucoraceae</taxon>
        <taxon>Helicostylum</taxon>
    </lineage>
</organism>
<comment type="caution">
    <text evidence="2">The sequence shown here is derived from an EMBL/GenBank/DDBJ whole genome shotgun (WGS) entry which is preliminary data.</text>
</comment>